<reference evidence="12" key="1">
    <citation type="submission" date="2025-08" db="UniProtKB">
        <authorList>
            <consortium name="RefSeq"/>
        </authorList>
    </citation>
    <scope>IDENTIFICATION</scope>
</reference>
<evidence type="ECO:0000256" key="8">
    <source>
        <dbReference type="ARBA" id="ARBA00023303"/>
    </source>
</evidence>
<dbReference type="RefSeq" id="XP_014667551.1">
    <property type="nucleotide sequence ID" value="XM_014812065.1"/>
</dbReference>
<keyword evidence="3 10" id="KW-0812">Transmembrane</keyword>
<evidence type="ECO:0000256" key="10">
    <source>
        <dbReference type="SAM" id="Phobius"/>
    </source>
</evidence>
<evidence type="ECO:0000256" key="3">
    <source>
        <dbReference type="ARBA" id="ARBA00022692"/>
    </source>
</evidence>
<evidence type="ECO:0000256" key="7">
    <source>
        <dbReference type="ARBA" id="ARBA00023180"/>
    </source>
</evidence>
<sequence>MASDSIGGVPTKTCIGFLVVVGVVMLCVGFPVMWIKYAKPYLKTAHFVSTTCKVLDSKRLDDYTCACTEEECDDELQYPCVGINVTFTPTTRTDNRTMRWDTLLYENELTYLLFKGKHAKCFYGYAGDCLNSVGHQEKLGLAVSKLREFGRRGKEYSCLYNPSNWNEVIKDRTVSRTAAIHAIFWPWFFVVAPCVIACVYYVIAGMAEDCRSQPEKETKSADLKTLSAPKRHRHKRHH</sequence>
<dbReference type="Pfam" id="PF03185">
    <property type="entry name" value="CaKB"/>
    <property type="match status" value="1"/>
</dbReference>
<dbReference type="InterPro" id="IPR003930">
    <property type="entry name" value="K_chnl_Ca-activ_BK_bsu"/>
</dbReference>
<evidence type="ECO:0000256" key="9">
    <source>
        <dbReference type="SAM" id="MobiDB-lite"/>
    </source>
</evidence>
<evidence type="ECO:0000256" key="5">
    <source>
        <dbReference type="ARBA" id="ARBA00023065"/>
    </source>
</evidence>
<comment type="subcellular location">
    <subcellularLocation>
        <location evidence="1">Membrane</location>
        <topology evidence="1">Multi-pass membrane protein</topology>
    </subcellularLocation>
</comment>
<dbReference type="PANTHER" id="PTHR10258:SF8">
    <property type="entry name" value="CALCIUM-ACTIVATED POTASSIUM CHANNEL BK ALPHA SUBUNIT DOMAIN-CONTAINING PROTEIN"/>
    <property type="match status" value="1"/>
</dbReference>
<feature type="transmembrane region" description="Helical" evidence="10">
    <location>
        <begin position="15"/>
        <end position="35"/>
    </location>
</feature>
<keyword evidence="6 10" id="KW-0472">Membrane</keyword>
<evidence type="ECO:0000313" key="11">
    <source>
        <dbReference type="Proteomes" id="UP000695022"/>
    </source>
</evidence>
<dbReference type="GeneID" id="106809106"/>
<evidence type="ECO:0000256" key="6">
    <source>
        <dbReference type="ARBA" id="ARBA00023136"/>
    </source>
</evidence>
<keyword evidence="4 10" id="KW-1133">Transmembrane helix</keyword>
<evidence type="ECO:0000313" key="12">
    <source>
        <dbReference type="RefSeq" id="XP_014667551.1"/>
    </source>
</evidence>
<dbReference type="Proteomes" id="UP000695022">
    <property type="component" value="Unplaced"/>
</dbReference>
<evidence type="ECO:0000256" key="1">
    <source>
        <dbReference type="ARBA" id="ARBA00004141"/>
    </source>
</evidence>
<keyword evidence="11" id="KW-1185">Reference proteome</keyword>
<feature type="region of interest" description="Disordered" evidence="9">
    <location>
        <begin position="218"/>
        <end position="238"/>
    </location>
</feature>
<name>A0ABM1E5T0_PRICU</name>
<proteinExistence type="predicted"/>
<keyword evidence="7" id="KW-0325">Glycoprotein</keyword>
<keyword evidence="2" id="KW-0813">Transport</keyword>
<gene>
    <name evidence="12" type="primary">LOC106809106</name>
</gene>
<feature type="compositionally biased region" description="Basic residues" evidence="9">
    <location>
        <begin position="229"/>
        <end position="238"/>
    </location>
</feature>
<keyword evidence="5" id="KW-0406">Ion transport</keyword>
<evidence type="ECO:0000256" key="2">
    <source>
        <dbReference type="ARBA" id="ARBA00022448"/>
    </source>
</evidence>
<accession>A0ABM1E5T0</accession>
<organism evidence="11 12">
    <name type="scientific">Priapulus caudatus</name>
    <name type="common">Priapulid worm</name>
    <dbReference type="NCBI Taxonomy" id="37621"/>
    <lineage>
        <taxon>Eukaryota</taxon>
        <taxon>Metazoa</taxon>
        <taxon>Ecdysozoa</taxon>
        <taxon>Scalidophora</taxon>
        <taxon>Priapulida</taxon>
        <taxon>Priapulimorpha</taxon>
        <taxon>Priapulimorphida</taxon>
        <taxon>Priapulidae</taxon>
        <taxon>Priapulus</taxon>
    </lineage>
</organism>
<dbReference type="PANTHER" id="PTHR10258">
    <property type="entry name" value="CALCIUM-ACTIVATED POTASSIUM CHANNEL SUBUNIT BETA"/>
    <property type="match status" value="1"/>
</dbReference>
<evidence type="ECO:0000256" key="4">
    <source>
        <dbReference type="ARBA" id="ARBA00022989"/>
    </source>
</evidence>
<feature type="transmembrane region" description="Helical" evidence="10">
    <location>
        <begin position="182"/>
        <end position="203"/>
    </location>
</feature>
<keyword evidence="8" id="KW-0407">Ion channel</keyword>
<protein>
    <submittedName>
        <fullName evidence="12">Uncharacterized protein LOC106809106</fullName>
    </submittedName>
</protein>